<organism evidence="1 2">
    <name type="scientific">Albugo candida</name>
    <dbReference type="NCBI Taxonomy" id="65357"/>
    <lineage>
        <taxon>Eukaryota</taxon>
        <taxon>Sar</taxon>
        <taxon>Stramenopiles</taxon>
        <taxon>Oomycota</taxon>
        <taxon>Peronosporomycetes</taxon>
        <taxon>Albuginales</taxon>
        <taxon>Albuginaceae</taxon>
        <taxon>Albugo</taxon>
    </lineage>
</organism>
<reference evidence="1 2" key="1">
    <citation type="submission" date="2012-05" db="EMBL/GenBank/DDBJ databases">
        <title>Recombination and specialization in a pathogen metapopulation.</title>
        <authorList>
            <person name="Gardiner A."/>
            <person name="Kemen E."/>
            <person name="Schultz-Larsen T."/>
            <person name="MacLean D."/>
            <person name="Van Oosterhout C."/>
            <person name="Jones J.D.G."/>
        </authorList>
    </citation>
    <scope>NUCLEOTIDE SEQUENCE [LARGE SCALE GENOMIC DNA]</scope>
    <source>
        <strain evidence="1 2">Ac Nc2</strain>
    </source>
</reference>
<comment type="caution">
    <text evidence="1">The sequence shown here is derived from an EMBL/GenBank/DDBJ whole genome shotgun (WGS) entry which is preliminary data.</text>
</comment>
<name>A0A024G883_9STRA</name>
<accession>A0A024G883</accession>
<dbReference type="EMBL" id="CAIX01000040">
    <property type="protein sequence ID" value="CCI42869.1"/>
    <property type="molecule type" value="Genomic_DNA"/>
</dbReference>
<proteinExistence type="predicted"/>
<dbReference type="InParanoid" id="A0A024G883"/>
<sequence length="244" mass="28054">MNPIHQDRMSIPTVQQLLRDVDKLHSMLRSLDDSDKGNKALMKLEHAQNRRKNGKSQWWCIIYITFTPYNADYSERPHVPRPKSKVAALTKENVSRLRPPHDHNVRKYSQAGSVSDSIQSHLSIRTDGGTVFSRLYQPDFHQRREEKLQSLRSRNERFHSANAVMKPARRKSVLSSVSSTSFHSGASGISSKTDCTGLISSRLYDPEYMKKRSIRLQRMKEEQELRGCTFAPSVRSTSSNRLQI</sequence>
<evidence type="ECO:0000313" key="2">
    <source>
        <dbReference type="Proteomes" id="UP000053237"/>
    </source>
</evidence>
<dbReference type="OrthoDB" id="77399at2759"/>
<protein>
    <submittedName>
        <fullName evidence="1">Uncharacterized protein</fullName>
    </submittedName>
</protein>
<evidence type="ECO:0000313" key="1">
    <source>
        <dbReference type="EMBL" id="CCI42869.1"/>
    </source>
</evidence>
<gene>
    <name evidence="1" type="ORF">BN9_036530</name>
</gene>
<dbReference type="Proteomes" id="UP000053237">
    <property type="component" value="Unassembled WGS sequence"/>
</dbReference>
<dbReference type="AlphaFoldDB" id="A0A024G883"/>
<keyword evidence="2" id="KW-1185">Reference proteome</keyword>